<evidence type="ECO:0000256" key="7">
    <source>
        <dbReference type="ARBA" id="ARBA00022989"/>
    </source>
</evidence>
<keyword evidence="10" id="KW-0066">ATP synthesis</keyword>
<evidence type="ECO:0000256" key="1">
    <source>
        <dbReference type="ARBA" id="ARBA00004141"/>
    </source>
</evidence>
<keyword evidence="15" id="KW-0496">Mitochondrion</keyword>
<dbReference type="PANTHER" id="PTHR11410:SF0">
    <property type="entry name" value="ATP SYNTHASE SUBUNIT A"/>
    <property type="match status" value="1"/>
</dbReference>
<dbReference type="GO" id="GO:0045259">
    <property type="term" value="C:proton-transporting ATP synthase complex"/>
    <property type="evidence" value="ECO:0007669"/>
    <property type="project" value="UniProtKB-KW"/>
</dbReference>
<dbReference type="PANTHER" id="PTHR11410">
    <property type="entry name" value="ATP SYNTHASE SUBUNIT A"/>
    <property type="match status" value="1"/>
</dbReference>
<organism evidence="15">
    <name type="scientific">Hemidactylus frenatus</name>
    <name type="common">Common house gecko</name>
    <dbReference type="NCBI Taxonomy" id="47729"/>
    <lineage>
        <taxon>Eukaryota</taxon>
        <taxon>Metazoa</taxon>
        <taxon>Chordata</taxon>
        <taxon>Craniata</taxon>
        <taxon>Vertebrata</taxon>
        <taxon>Euteleostomi</taxon>
        <taxon>Lepidosauria</taxon>
        <taxon>Squamata</taxon>
        <taxon>Bifurcata</taxon>
        <taxon>Gekkota</taxon>
        <taxon>Gekkonidae</taxon>
        <taxon>Gekkoninae</taxon>
        <taxon>Hemidactylus</taxon>
    </lineage>
</organism>
<dbReference type="CTD" id="4508"/>
<sequence length="226" mass="24612">MMLDLFDQFSSPNMLGLPLMTIALLTPTALMYTNQRLQPSRLTATQSYIAWTFTKHLFHPINKPGHAWALMLLTTMAYLLMINLLGLLPHIFTPTTQLALNMGLAVPLWTMTVLLGLRTNPAASLAHMLPLGTPGPLIPALILIETVSLLIRPLALGVRLTANLTAGHLLMTLISLTALKMLSLAPPIAILTTTLLALLACLELAVAIIQAYVFTLLVSLYLQENT</sequence>
<keyword evidence="5 14" id="KW-0812">Transmembrane</keyword>
<keyword evidence="6" id="KW-0375">Hydrogen ion transport</keyword>
<comment type="subcellular location">
    <subcellularLocation>
        <location evidence="1">Membrane</location>
        <topology evidence="1">Multi-pass membrane protein</topology>
    </subcellularLocation>
    <subcellularLocation>
        <location evidence="13">Mitochondrion inner membrane</location>
        <topology evidence="13">Multi-pass membrane protein</topology>
    </subcellularLocation>
</comment>
<keyword evidence="4" id="KW-0138">CF(0)</keyword>
<comment type="similarity">
    <text evidence="2">Belongs to the ATPase A chain family.</text>
</comment>
<evidence type="ECO:0000256" key="11">
    <source>
        <dbReference type="ARBA" id="ARBA00024169"/>
    </source>
</evidence>
<gene>
    <name evidence="15" type="primary">ATP6</name>
</gene>
<dbReference type="GO" id="GO:0005743">
    <property type="term" value="C:mitochondrial inner membrane"/>
    <property type="evidence" value="ECO:0007669"/>
    <property type="project" value="UniProtKB-SubCell"/>
</dbReference>
<dbReference type="InterPro" id="IPR035908">
    <property type="entry name" value="F0_ATP_A_sf"/>
</dbReference>
<feature type="transmembrane region" description="Helical" evidence="14">
    <location>
        <begin position="196"/>
        <end position="222"/>
    </location>
</feature>
<accession>F1LKY2</accession>
<dbReference type="GO" id="GO:0046933">
    <property type="term" value="F:proton-transporting ATP synthase activity, rotational mechanism"/>
    <property type="evidence" value="ECO:0007669"/>
    <property type="project" value="TreeGrafter"/>
</dbReference>
<name>F1LKY2_HEMFR</name>
<comment type="subunit">
    <text evidence="12">Component of the ATP synthase complex composed at least of ATP5F1A/subunit alpha, ATP5F1B/subunit beta, ATP5MC1/subunit c (homooctomer), MT-ATP6/subunit a, MT-ATP8/subunit 8, ATP5ME/subunit e, ATP5MF/subunit f, ATP5MG/subunit g, ATP5MK/subunit k, ATP5MJ/subunit j, ATP5F1C/subunit gamma, ATP5F1D/subunit delta, ATP5F1E/subunit epsilon, ATP5PF/subunit F6, ATP5PB/subunit b, ATP5PD/subunit d, ATP5PO/subunit OSCP. ATP synthase complex consists of a soluble F(1) head domain (subunits alpha(3) and beta(3)) - the catalytic core - and a membrane F(0) domain - the membrane proton channel (subunits c, a, 8, e, f, g, k and j). These two domains are linked by a central stalk (subunits gamma, delta, and epsilon) rotating inside the F1 region and a stationary peripheral stalk (subunits F6, b, d, and OSCP). Interacts with DNAJC30; interaction is direct.</text>
</comment>
<evidence type="ECO:0000256" key="6">
    <source>
        <dbReference type="ARBA" id="ARBA00022781"/>
    </source>
</evidence>
<dbReference type="RefSeq" id="YP_003002169.1">
    <property type="nucleotide sequence ID" value="NC_012902.2"/>
</dbReference>
<evidence type="ECO:0000313" key="15">
    <source>
        <dbReference type="EMBL" id="ACS37288.1"/>
    </source>
</evidence>
<keyword evidence="9 14" id="KW-0472">Membrane</keyword>
<evidence type="ECO:0000256" key="5">
    <source>
        <dbReference type="ARBA" id="ARBA00022692"/>
    </source>
</evidence>
<feature type="transmembrane region" description="Helical" evidence="14">
    <location>
        <begin position="67"/>
        <end position="86"/>
    </location>
</feature>
<keyword evidence="8" id="KW-0406">Ion transport</keyword>
<reference evidence="15" key="1">
    <citation type="journal article" date="2009" name="Nanjing Shi Da Xue Bao Zi Ran Ke Xue Ban">
        <title>Complete nucleotide sequence and gene organization of the mitochondrial genome of common house gecko, Hemidactylus frenatus.</title>
        <authorList>
            <person name="Yan J."/>
            <person name="Zhou J."/>
            <person name="Tian C."/>
            <person name="Zhou K."/>
        </authorList>
    </citation>
    <scope>NUCLEOTIDE SEQUENCE</scope>
</reference>
<evidence type="ECO:0000256" key="10">
    <source>
        <dbReference type="ARBA" id="ARBA00023310"/>
    </source>
</evidence>
<dbReference type="InterPro" id="IPR000568">
    <property type="entry name" value="ATP_synth_F0_asu"/>
</dbReference>
<dbReference type="SUPFAM" id="SSF81336">
    <property type="entry name" value="F1F0 ATP synthase subunit A"/>
    <property type="match status" value="1"/>
</dbReference>
<comment type="catalytic activity">
    <reaction evidence="11">
        <text>H(+)(in) = H(+)(out)</text>
        <dbReference type="Rhea" id="RHEA:34979"/>
        <dbReference type="ChEBI" id="CHEBI:15378"/>
    </reaction>
</comment>
<keyword evidence="3" id="KW-0813">Transport</keyword>
<protein>
    <recommendedName>
        <fullName evidence="13">ATP synthase subunit a</fullName>
    </recommendedName>
</protein>
<dbReference type="InterPro" id="IPR045083">
    <property type="entry name" value="ATP_synth_F0_asu_bact/mt"/>
</dbReference>
<evidence type="ECO:0000256" key="12">
    <source>
        <dbReference type="ARBA" id="ARBA00063051"/>
    </source>
</evidence>
<feature type="transmembrane region" description="Helical" evidence="14">
    <location>
        <begin position="169"/>
        <end position="190"/>
    </location>
</feature>
<dbReference type="GeneID" id="8097370"/>
<geneLocation type="mitochondrion" evidence="15"/>
<feature type="transmembrane region" description="Helical" evidence="14">
    <location>
        <begin position="98"/>
        <end position="117"/>
    </location>
</feature>
<evidence type="ECO:0000256" key="2">
    <source>
        <dbReference type="ARBA" id="ARBA00006810"/>
    </source>
</evidence>
<feature type="transmembrane region" description="Helical" evidence="14">
    <location>
        <begin position="137"/>
        <end position="157"/>
    </location>
</feature>
<proteinExistence type="inferred from homology"/>
<dbReference type="AlphaFoldDB" id="F1LKY2"/>
<dbReference type="PROSITE" id="PS00449">
    <property type="entry name" value="ATPASE_A"/>
    <property type="match status" value="1"/>
</dbReference>
<evidence type="ECO:0000256" key="8">
    <source>
        <dbReference type="ARBA" id="ARBA00023065"/>
    </source>
</evidence>
<dbReference type="PRINTS" id="PR00123">
    <property type="entry name" value="ATPASEA"/>
</dbReference>
<dbReference type="Pfam" id="PF00119">
    <property type="entry name" value="ATP-synt_A"/>
    <property type="match status" value="1"/>
</dbReference>
<evidence type="ECO:0000256" key="4">
    <source>
        <dbReference type="ARBA" id="ARBA00022547"/>
    </source>
</evidence>
<evidence type="ECO:0000256" key="3">
    <source>
        <dbReference type="ARBA" id="ARBA00022448"/>
    </source>
</evidence>
<evidence type="ECO:0000256" key="9">
    <source>
        <dbReference type="ARBA" id="ARBA00023136"/>
    </source>
</evidence>
<keyword evidence="7 14" id="KW-1133">Transmembrane helix</keyword>
<dbReference type="NCBIfam" id="TIGR01131">
    <property type="entry name" value="ATP_synt_6_or_A"/>
    <property type="match status" value="1"/>
</dbReference>
<dbReference type="EMBL" id="GQ245970">
    <property type="protein sequence ID" value="ACS37288.1"/>
    <property type="molecule type" value="Genomic_DNA"/>
</dbReference>
<dbReference type="InterPro" id="IPR023011">
    <property type="entry name" value="ATP_synth_F0_asu_AS"/>
</dbReference>
<evidence type="ECO:0000256" key="14">
    <source>
        <dbReference type="SAM" id="Phobius"/>
    </source>
</evidence>
<evidence type="ECO:0000256" key="13">
    <source>
        <dbReference type="RuleBase" id="RU004450"/>
    </source>
</evidence>
<dbReference type="CDD" id="cd00310">
    <property type="entry name" value="ATP-synt_Fo_a_6"/>
    <property type="match status" value="1"/>
</dbReference>
<dbReference type="Gene3D" id="1.20.120.220">
    <property type="entry name" value="ATP synthase, F0 complex, subunit A"/>
    <property type="match status" value="1"/>
</dbReference>